<protein>
    <submittedName>
        <fullName evidence="2">Uncharacterized protein</fullName>
    </submittedName>
</protein>
<feature type="chain" id="PRO_5040409725" evidence="1">
    <location>
        <begin position="21"/>
        <end position="104"/>
    </location>
</feature>
<keyword evidence="3" id="KW-1185">Reference proteome</keyword>
<evidence type="ECO:0000313" key="3">
    <source>
        <dbReference type="Proteomes" id="UP000799439"/>
    </source>
</evidence>
<name>A0A9P4MBV0_9PEZI</name>
<gene>
    <name evidence="2" type="ORF">K461DRAFT_298097</name>
</gene>
<proteinExistence type="predicted"/>
<feature type="signal peptide" evidence="1">
    <location>
        <begin position="1"/>
        <end position="20"/>
    </location>
</feature>
<dbReference type="EMBL" id="ML996094">
    <property type="protein sequence ID" value="KAF2147990.1"/>
    <property type="molecule type" value="Genomic_DNA"/>
</dbReference>
<sequence length="104" mass="12210">MYHLKVFLAILLLLVTQVAAAKIKYVIWYRVNDETKHTWWTRDIANNMQDRVLNGIHGWSEGRYKAEWKYGMVRVSNNDVCANFAATGPMYNDMWQLVRDNTVA</sequence>
<organism evidence="2 3">
    <name type="scientific">Myriangium duriaei CBS 260.36</name>
    <dbReference type="NCBI Taxonomy" id="1168546"/>
    <lineage>
        <taxon>Eukaryota</taxon>
        <taxon>Fungi</taxon>
        <taxon>Dikarya</taxon>
        <taxon>Ascomycota</taxon>
        <taxon>Pezizomycotina</taxon>
        <taxon>Dothideomycetes</taxon>
        <taxon>Dothideomycetidae</taxon>
        <taxon>Myriangiales</taxon>
        <taxon>Myriangiaceae</taxon>
        <taxon>Myriangium</taxon>
    </lineage>
</organism>
<dbReference type="Proteomes" id="UP000799439">
    <property type="component" value="Unassembled WGS sequence"/>
</dbReference>
<reference evidence="2" key="1">
    <citation type="journal article" date="2020" name="Stud. Mycol.">
        <title>101 Dothideomycetes genomes: a test case for predicting lifestyles and emergence of pathogens.</title>
        <authorList>
            <person name="Haridas S."/>
            <person name="Albert R."/>
            <person name="Binder M."/>
            <person name="Bloem J."/>
            <person name="Labutti K."/>
            <person name="Salamov A."/>
            <person name="Andreopoulos B."/>
            <person name="Baker S."/>
            <person name="Barry K."/>
            <person name="Bills G."/>
            <person name="Bluhm B."/>
            <person name="Cannon C."/>
            <person name="Castanera R."/>
            <person name="Culley D."/>
            <person name="Daum C."/>
            <person name="Ezra D."/>
            <person name="Gonzalez J."/>
            <person name="Henrissat B."/>
            <person name="Kuo A."/>
            <person name="Liang C."/>
            <person name="Lipzen A."/>
            <person name="Lutzoni F."/>
            <person name="Magnuson J."/>
            <person name="Mondo S."/>
            <person name="Nolan M."/>
            <person name="Ohm R."/>
            <person name="Pangilinan J."/>
            <person name="Park H.-J."/>
            <person name="Ramirez L."/>
            <person name="Alfaro M."/>
            <person name="Sun H."/>
            <person name="Tritt A."/>
            <person name="Yoshinaga Y."/>
            <person name="Zwiers L.-H."/>
            <person name="Turgeon B."/>
            <person name="Goodwin S."/>
            <person name="Spatafora J."/>
            <person name="Crous P."/>
            <person name="Grigoriev I."/>
        </authorList>
    </citation>
    <scope>NUCLEOTIDE SEQUENCE</scope>
    <source>
        <strain evidence="2">CBS 260.36</strain>
    </source>
</reference>
<evidence type="ECO:0000256" key="1">
    <source>
        <dbReference type="SAM" id="SignalP"/>
    </source>
</evidence>
<keyword evidence="1" id="KW-0732">Signal</keyword>
<comment type="caution">
    <text evidence="2">The sequence shown here is derived from an EMBL/GenBank/DDBJ whole genome shotgun (WGS) entry which is preliminary data.</text>
</comment>
<dbReference type="AlphaFoldDB" id="A0A9P4MBV0"/>
<accession>A0A9P4MBV0</accession>
<evidence type="ECO:0000313" key="2">
    <source>
        <dbReference type="EMBL" id="KAF2147990.1"/>
    </source>
</evidence>